<evidence type="ECO:0000313" key="2">
    <source>
        <dbReference type="EMBL" id="JAE13982.1"/>
    </source>
</evidence>
<proteinExistence type="predicted"/>
<evidence type="ECO:0000256" key="1">
    <source>
        <dbReference type="SAM" id="SignalP"/>
    </source>
</evidence>
<feature type="signal peptide" evidence="1">
    <location>
        <begin position="1"/>
        <end position="18"/>
    </location>
</feature>
<keyword evidence="1" id="KW-0732">Signal</keyword>
<name>A0A0A9FNW3_ARUDO</name>
<accession>A0A0A9FNW3</accession>
<feature type="chain" id="PRO_5002044593" evidence="1">
    <location>
        <begin position="19"/>
        <end position="60"/>
    </location>
</feature>
<dbReference type="AlphaFoldDB" id="A0A0A9FNW3"/>
<organism evidence="2">
    <name type="scientific">Arundo donax</name>
    <name type="common">Giant reed</name>
    <name type="synonym">Donax arundinaceus</name>
    <dbReference type="NCBI Taxonomy" id="35708"/>
    <lineage>
        <taxon>Eukaryota</taxon>
        <taxon>Viridiplantae</taxon>
        <taxon>Streptophyta</taxon>
        <taxon>Embryophyta</taxon>
        <taxon>Tracheophyta</taxon>
        <taxon>Spermatophyta</taxon>
        <taxon>Magnoliopsida</taxon>
        <taxon>Liliopsida</taxon>
        <taxon>Poales</taxon>
        <taxon>Poaceae</taxon>
        <taxon>PACMAD clade</taxon>
        <taxon>Arundinoideae</taxon>
        <taxon>Arundineae</taxon>
        <taxon>Arundo</taxon>
    </lineage>
</organism>
<sequence>MIISFLCVPMISLNLSPAFFLAWCKTNHDFLCYVIQRSHSIYLLPFSLHGARQIMTFFVM</sequence>
<dbReference type="EMBL" id="GBRH01183914">
    <property type="protein sequence ID" value="JAE13982.1"/>
    <property type="molecule type" value="Transcribed_RNA"/>
</dbReference>
<protein>
    <submittedName>
        <fullName evidence="2">Uncharacterized protein</fullName>
    </submittedName>
</protein>
<reference evidence="2" key="2">
    <citation type="journal article" date="2015" name="Data Brief">
        <title>Shoot transcriptome of the giant reed, Arundo donax.</title>
        <authorList>
            <person name="Barrero R.A."/>
            <person name="Guerrero F.D."/>
            <person name="Moolhuijzen P."/>
            <person name="Goolsby J.A."/>
            <person name="Tidwell J."/>
            <person name="Bellgard S.E."/>
            <person name="Bellgard M.I."/>
        </authorList>
    </citation>
    <scope>NUCLEOTIDE SEQUENCE</scope>
    <source>
        <tissue evidence="2">Shoot tissue taken approximately 20 cm above the soil surface</tissue>
    </source>
</reference>
<reference evidence="2" key="1">
    <citation type="submission" date="2014-09" db="EMBL/GenBank/DDBJ databases">
        <authorList>
            <person name="Magalhaes I.L.F."/>
            <person name="Oliveira U."/>
            <person name="Santos F.R."/>
            <person name="Vidigal T.H.D.A."/>
            <person name="Brescovit A.D."/>
            <person name="Santos A.J."/>
        </authorList>
    </citation>
    <scope>NUCLEOTIDE SEQUENCE</scope>
    <source>
        <tissue evidence="2">Shoot tissue taken approximately 20 cm above the soil surface</tissue>
    </source>
</reference>